<name>A0A517P6I7_9PLAN</name>
<evidence type="ECO:0000313" key="5">
    <source>
        <dbReference type="Proteomes" id="UP000318741"/>
    </source>
</evidence>
<dbReference type="OrthoDB" id="243895at2"/>
<dbReference type="Pfam" id="PF13517">
    <property type="entry name" value="FG-GAP_3"/>
    <property type="match status" value="1"/>
</dbReference>
<proteinExistence type="predicted"/>
<dbReference type="Gene3D" id="2.130.10.130">
    <property type="entry name" value="Integrin alpha, N-terminal"/>
    <property type="match status" value="1"/>
</dbReference>
<evidence type="ECO:0000313" key="4">
    <source>
        <dbReference type="EMBL" id="QDT14972.1"/>
    </source>
</evidence>
<feature type="signal peptide" evidence="3">
    <location>
        <begin position="1"/>
        <end position="17"/>
    </location>
</feature>
<dbReference type="Proteomes" id="UP000318741">
    <property type="component" value="Chromosome"/>
</dbReference>
<sequence precursor="true">MSLLLLAALFAAPPADADAWPRHTIDASSRGADGVRLADVDGDGRLDVVTGWEEGGTVRVAFGPPLEQVRQPWPSVAVGRVGSPEDAVAVDLDGDGRLEVLSCSEGRTRRLSVHHAAGDPRDADSWTTTPLGDSDGRQQYMFALPWPEEQGGGVIVAGKGPGAAIEWWRPGADPADWAAWRATPLRPLGWAMSLRAEDMDGDGDPDLLLTDRRGNRRGAVWLEFDPASAGWEEHPIGAADLEPMFLTVADLDGDGDRDVAVAAKDAGLVLFGRLNATGDRWRSRTLALPDTAGGGKGVAAARTAGGLEVFVSCEHSGGKCSILRFHFDPGSDVWTAAPTVDCPAGVTGTKFDRLELLDLDADGDLDLLACEERENLGVIWYERPGPAAGDSH</sequence>
<keyword evidence="1 3" id="KW-0732">Signal</keyword>
<dbReference type="PANTHER" id="PTHR44103:SF1">
    <property type="entry name" value="PROPROTEIN CONVERTASE P"/>
    <property type="match status" value="1"/>
</dbReference>
<dbReference type="InterPro" id="IPR028994">
    <property type="entry name" value="Integrin_alpha_N"/>
</dbReference>
<keyword evidence="5" id="KW-1185">Reference proteome</keyword>
<evidence type="ECO:0000256" key="3">
    <source>
        <dbReference type="SAM" id="SignalP"/>
    </source>
</evidence>
<dbReference type="PANTHER" id="PTHR44103">
    <property type="entry name" value="PROPROTEIN CONVERTASE P"/>
    <property type="match status" value="1"/>
</dbReference>
<dbReference type="EMBL" id="CP036265">
    <property type="protein sequence ID" value="QDT14972.1"/>
    <property type="molecule type" value="Genomic_DNA"/>
</dbReference>
<dbReference type="SUPFAM" id="SSF69318">
    <property type="entry name" value="Integrin alpha N-terminal domain"/>
    <property type="match status" value="1"/>
</dbReference>
<protein>
    <submittedName>
        <fullName evidence="4">FG-GAP repeat protein</fullName>
    </submittedName>
</protein>
<feature type="region of interest" description="Disordered" evidence="2">
    <location>
        <begin position="111"/>
        <end position="134"/>
    </location>
</feature>
<evidence type="ECO:0000256" key="1">
    <source>
        <dbReference type="ARBA" id="ARBA00022729"/>
    </source>
</evidence>
<evidence type="ECO:0000256" key="2">
    <source>
        <dbReference type="SAM" id="MobiDB-lite"/>
    </source>
</evidence>
<gene>
    <name evidence="4" type="ORF">CA12_10520</name>
</gene>
<feature type="chain" id="PRO_5022167724" evidence="3">
    <location>
        <begin position="18"/>
        <end position="392"/>
    </location>
</feature>
<dbReference type="InterPro" id="IPR013517">
    <property type="entry name" value="FG-GAP"/>
</dbReference>
<dbReference type="KEGG" id="acaf:CA12_10520"/>
<dbReference type="AlphaFoldDB" id="A0A517P6I7"/>
<organism evidence="4 5">
    <name type="scientific">Alienimonas californiensis</name>
    <dbReference type="NCBI Taxonomy" id="2527989"/>
    <lineage>
        <taxon>Bacteria</taxon>
        <taxon>Pseudomonadati</taxon>
        <taxon>Planctomycetota</taxon>
        <taxon>Planctomycetia</taxon>
        <taxon>Planctomycetales</taxon>
        <taxon>Planctomycetaceae</taxon>
        <taxon>Alienimonas</taxon>
    </lineage>
</organism>
<reference evidence="4 5" key="1">
    <citation type="submission" date="2019-02" db="EMBL/GenBank/DDBJ databases">
        <title>Deep-cultivation of Planctomycetes and their phenomic and genomic characterization uncovers novel biology.</title>
        <authorList>
            <person name="Wiegand S."/>
            <person name="Jogler M."/>
            <person name="Boedeker C."/>
            <person name="Pinto D."/>
            <person name="Vollmers J."/>
            <person name="Rivas-Marin E."/>
            <person name="Kohn T."/>
            <person name="Peeters S.H."/>
            <person name="Heuer A."/>
            <person name="Rast P."/>
            <person name="Oberbeckmann S."/>
            <person name="Bunk B."/>
            <person name="Jeske O."/>
            <person name="Meyerdierks A."/>
            <person name="Storesund J.E."/>
            <person name="Kallscheuer N."/>
            <person name="Luecker S."/>
            <person name="Lage O.M."/>
            <person name="Pohl T."/>
            <person name="Merkel B.J."/>
            <person name="Hornburger P."/>
            <person name="Mueller R.-W."/>
            <person name="Bruemmer F."/>
            <person name="Labrenz M."/>
            <person name="Spormann A.M."/>
            <person name="Op den Camp H."/>
            <person name="Overmann J."/>
            <person name="Amann R."/>
            <person name="Jetten M.S.M."/>
            <person name="Mascher T."/>
            <person name="Medema M.H."/>
            <person name="Devos D.P."/>
            <person name="Kaster A.-K."/>
            <person name="Ovreas L."/>
            <person name="Rohde M."/>
            <person name="Galperin M.Y."/>
            <person name="Jogler C."/>
        </authorList>
    </citation>
    <scope>NUCLEOTIDE SEQUENCE [LARGE SCALE GENOMIC DNA]</scope>
    <source>
        <strain evidence="4 5">CA12</strain>
    </source>
</reference>
<accession>A0A517P6I7</accession>
<dbReference type="RefSeq" id="WP_145357817.1">
    <property type="nucleotide sequence ID" value="NZ_CP036265.1"/>
</dbReference>